<organism evidence="2 3">
    <name type="scientific">Candidatus Nealsonbacteria bacterium CG10_big_fil_rev_8_21_14_0_10_36_24</name>
    <dbReference type="NCBI Taxonomy" id="1974710"/>
    <lineage>
        <taxon>Bacteria</taxon>
        <taxon>Candidatus Nealsoniibacteriota</taxon>
    </lineage>
</organism>
<evidence type="ECO:0000256" key="1">
    <source>
        <dbReference type="SAM" id="Phobius"/>
    </source>
</evidence>
<comment type="caution">
    <text evidence="2">The sequence shown here is derived from an EMBL/GenBank/DDBJ whole genome shotgun (WGS) entry which is preliminary data.</text>
</comment>
<keyword evidence="1" id="KW-1133">Transmembrane helix</keyword>
<dbReference type="Proteomes" id="UP000228756">
    <property type="component" value="Unassembled WGS sequence"/>
</dbReference>
<evidence type="ECO:0000313" key="2">
    <source>
        <dbReference type="EMBL" id="PIR72531.1"/>
    </source>
</evidence>
<evidence type="ECO:0000313" key="3">
    <source>
        <dbReference type="Proteomes" id="UP000228756"/>
    </source>
</evidence>
<keyword evidence="1" id="KW-0812">Transmembrane</keyword>
<feature type="non-terminal residue" evidence="2">
    <location>
        <position position="166"/>
    </location>
</feature>
<protein>
    <submittedName>
        <fullName evidence="2">Uncharacterized protein</fullName>
    </submittedName>
</protein>
<sequence>MKVINSIKKIFRPRLELVRGTRFVSFLFIAFSVIIAAGILWAANMYYNIDTGEVVTEEIQRVTGVLRATASVIVGGTDTQNPTPGYVFEVVGQTRLATTTVATGYLSFSGSDTYAGFKAPDSYGTTTAKVYKLPQHGNHPPTEDYVLTWQTGDQLLWKEVSGVTGA</sequence>
<dbReference type="EMBL" id="PFCJ01000011">
    <property type="protein sequence ID" value="PIR72531.1"/>
    <property type="molecule type" value="Genomic_DNA"/>
</dbReference>
<keyword evidence="1" id="KW-0472">Membrane</keyword>
<dbReference type="AlphaFoldDB" id="A0A2M6NSD7"/>
<accession>A0A2M6NSD7</accession>
<gene>
    <name evidence="2" type="ORF">COU42_00925</name>
</gene>
<name>A0A2M6NSD7_9BACT</name>
<reference evidence="3" key="1">
    <citation type="submission" date="2017-09" db="EMBL/GenBank/DDBJ databases">
        <title>Depth-based differentiation of microbial function through sediment-hosted aquifers and enrichment of novel symbionts in the deep terrestrial subsurface.</title>
        <authorList>
            <person name="Probst A.J."/>
            <person name="Ladd B."/>
            <person name="Jarett J.K."/>
            <person name="Geller-Mcgrath D.E."/>
            <person name="Sieber C.M.K."/>
            <person name="Emerson J.B."/>
            <person name="Anantharaman K."/>
            <person name="Thomas B.C."/>
            <person name="Malmstrom R."/>
            <person name="Stieglmeier M."/>
            <person name="Klingl A."/>
            <person name="Woyke T."/>
            <person name="Ryan C.M."/>
            <person name="Banfield J.F."/>
        </authorList>
    </citation>
    <scope>NUCLEOTIDE SEQUENCE [LARGE SCALE GENOMIC DNA]</scope>
</reference>
<proteinExistence type="predicted"/>
<feature type="transmembrane region" description="Helical" evidence="1">
    <location>
        <begin position="21"/>
        <end position="43"/>
    </location>
</feature>